<protein>
    <submittedName>
        <fullName evidence="2">Uncharacterized protein</fullName>
    </submittedName>
</protein>
<sequence length="112" mass="11786">MNVELGLSGPVTHETVLVLAPLNLGSGPWVPMGRMVDPLLEPADPLDPVEPTPMAERRLDPVPPLPHGDACAVPVAAMRPAAAIEITVAAVDADLNRRIWDNSVVSTEISLA</sequence>
<evidence type="ECO:0000313" key="3">
    <source>
        <dbReference type="Proteomes" id="UP000621454"/>
    </source>
</evidence>
<proteinExistence type="predicted"/>
<accession>A0A916T9F7</accession>
<dbReference type="Proteomes" id="UP000621454">
    <property type="component" value="Unassembled WGS sequence"/>
</dbReference>
<dbReference type="EMBL" id="BMGC01000016">
    <property type="protein sequence ID" value="GGB34914.1"/>
    <property type="molecule type" value="Genomic_DNA"/>
</dbReference>
<evidence type="ECO:0000313" key="2">
    <source>
        <dbReference type="EMBL" id="GGB34914.1"/>
    </source>
</evidence>
<organism evidence="2 3">
    <name type="scientific">Gordonia jinhuaensis</name>
    <dbReference type="NCBI Taxonomy" id="1517702"/>
    <lineage>
        <taxon>Bacteria</taxon>
        <taxon>Bacillati</taxon>
        <taxon>Actinomycetota</taxon>
        <taxon>Actinomycetes</taxon>
        <taxon>Mycobacteriales</taxon>
        <taxon>Gordoniaceae</taxon>
        <taxon>Gordonia</taxon>
    </lineage>
</organism>
<comment type="caution">
    <text evidence="2">The sequence shown here is derived from an EMBL/GenBank/DDBJ whole genome shotgun (WGS) entry which is preliminary data.</text>
</comment>
<feature type="region of interest" description="Disordered" evidence="1">
    <location>
        <begin position="41"/>
        <end position="65"/>
    </location>
</feature>
<name>A0A916T9F7_9ACTN</name>
<gene>
    <name evidence="2" type="ORF">GCM10011489_23690</name>
</gene>
<evidence type="ECO:0000256" key="1">
    <source>
        <dbReference type="SAM" id="MobiDB-lite"/>
    </source>
</evidence>
<reference evidence="2" key="1">
    <citation type="journal article" date="2014" name="Int. J. Syst. Evol. Microbiol.">
        <title>Complete genome sequence of Corynebacterium casei LMG S-19264T (=DSM 44701T), isolated from a smear-ripened cheese.</title>
        <authorList>
            <consortium name="US DOE Joint Genome Institute (JGI-PGF)"/>
            <person name="Walter F."/>
            <person name="Albersmeier A."/>
            <person name="Kalinowski J."/>
            <person name="Ruckert C."/>
        </authorList>
    </citation>
    <scope>NUCLEOTIDE SEQUENCE</scope>
    <source>
        <strain evidence="2">CGMCC 1.12827</strain>
    </source>
</reference>
<dbReference type="AlphaFoldDB" id="A0A916T9F7"/>
<reference evidence="2" key="2">
    <citation type="submission" date="2020-09" db="EMBL/GenBank/DDBJ databases">
        <authorList>
            <person name="Sun Q."/>
            <person name="Zhou Y."/>
        </authorList>
    </citation>
    <scope>NUCLEOTIDE SEQUENCE</scope>
    <source>
        <strain evidence="2">CGMCC 1.12827</strain>
    </source>
</reference>
<keyword evidence="3" id="KW-1185">Reference proteome</keyword>